<feature type="compositionally biased region" description="Low complexity" evidence="1">
    <location>
        <begin position="104"/>
        <end position="120"/>
    </location>
</feature>
<keyword evidence="3" id="KW-1185">Reference proteome</keyword>
<dbReference type="AlphaFoldDB" id="A0A835MJ63"/>
<evidence type="ECO:0000256" key="1">
    <source>
        <dbReference type="SAM" id="MobiDB-lite"/>
    </source>
</evidence>
<name>A0A835MJ63_9ROSI</name>
<comment type="caution">
    <text evidence="2">The sequence shown here is derived from an EMBL/GenBank/DDBJ whole genome shotgun (WGS) entry which is preliminary data.</text>
</comment>
<gene>
    <name evidence="2" type="ORF">SADUNF_Sadunf16G0152900</name>
</gene>
<evidence type="ECO:0000313" key="3">
    <source>
        <dbReference type="Proteomes" id="UP000657918"/>
    </source>
</evidence>
<reference evidence="2 3" key="1">
    <citation type="submission" date="2020-10" db="EMBL/GenBank/DDBJ databases">
        <title>Plant Genome Project.</title>
        <authorList>
            <person name="Zhang R.-G."/>
        </authorList>
    </citation>
    <scope>NUCLEOTIDE SEQUENCE [LARGE SCALE GENOMIC DNA]</scope>
    <source>
        <strain evidence="2">FAFU-HL-1</strain>
        <tissue evidence="2">Leaf</tissue>
    </source>
</reference>
<dbReference type="EMBL" id="JADGMS010000016">
    <property type="protein sequence ID" value="KAF9665719.1"/>
    <property type="molecule type" value="Genomic_DNA"/>
</dbReference>
<dbReference type="PANTHER" id="PTHR34190:SF4">
    <property type="entry name" value="EXPRESSED PROTEIN"/>
    <property type="match status" value="1"/>
</dbReference>
<dbReference type="OrthoDB" id="783251at2759"/>
<evidence type="ECO:0000313" key="2">
    <source>
        <dbReference type="EMBL" id="KAF9665719.1"/>
    </source>
</evidence>
<feature type="region of interest" description="Disordered" evidence="1">
    <location>
        <begin position="101"/>
        <end position="120"/>
    </location>
</feature>
<dbReference type="Proteomes" id="UP000657918">
    <property type="component" value="Chromosome 16"/>
</dbReference>
<sequence>MHSARVARRKLKRVLNPSMLETWQGAINVHIAVSSDSMFAMAITEEPILSSLTNNRAFCGSAVFTFALLSRKTFSFGPGYAFKMRYAYDHQMRELEELRGCNRSPKSSCPSTPSSGTLTSGGKVSFVDLSPKSLEKHCRPISIIMMETEVKGTLIERLDHVEERVMRLEDGFEADKHSEGKTEGRKHRKGLRWLVKNICKKHGAIACDRLQWCFLSCSSRPFYAKYDLNK</sequence>
<proteinExistence type="predicted"/>
<protein>
    <submittedName>
        <fullName evidence="2">Uncharacterized protein</fullName>
    </submittedName>
</protein>
<accession>A0A835MJ63</accession>
<dbReference type="PANTHER" id="PTHR34190">
    <property type="entry name" value="EXPRESSED PROTEIN"/>
    <property type="match status" value="1"/>
</dbReference>
<organism evidence="2 3">
    <name type="scientific">Salix dunnii</name>
    <dbReference type="NCBI Taxonomy" id="1413687"/>
    <lineage>
        <taxon>Eukaryota</taxon>
        <taxon>Viridiplantae</taxon>
        <taxon>Streptophyta</taxon>
        <taxon>Embryophyta</taxon>
        <taxon>Tracheophyta</taxon>
        <taxon>Spermatophyta</taxon>
        <taxon>Magnoliopsida</taxon>
        <taxon>eudicotyledons</taxon>
        <taxon>Gunneridae</taxon>
        <taxon>Pentapetalae</taxon>
        <taxon>rosids</taxon>
        <taxon>fabids</taxon>
        <taxon>Malpighiales</taxon>
        <taxon>Salicaceae</taxon>
        <taxon>Saliceae</taxon>
        <taxon>Salix</taxon>
    </lineage>
</organism>